<reference evidence="3" key="1">
    <citation type="submission" date="2021-02" db="EMBL/GenBank/DDBJ databases">
        <authorList>
            <person name="Nowell W R."/>
        </authorList>
    </citation>
    <scope>NUCLEOTIDE SEQUENCE</scope>
</reference>
<sequence length="544" mass="61825">MIPATQSMYSSDSYNPQYLDSRLDNPIIQPSAQRLLSRSVISSSNYEQLTKQPTTKSDRLLTNINTNQGLPDDDITQKVNNNQEKSVLRDPAGRNIPKLIMNDNLNNQAFHSTTHSLSNFDNKHIESYKHFEPNKHIEANRYMESNKPFESNKPLESNKPSASYANQYLSSKVKPQPTSTEINKKQQQQQQQPVSTEVNKQQQPVTKVVEEDTKPINGYWKTGTLFNKQGVVAIGPIIYDDNSYVGPFGLNQTGAYIFYIGMTVFIFLAGIFLIMCLVFYGQKYPDPTKNSGTLAGIGICAFAFYLGIQIILIGLWYQKYRQEHPKKKIPHQKPRLMYTPYGYYLYPQYFSDINEQLHMQQYGTLKTEPDTKTVPLTKPVEVISAKSEVNNMRTISDNKEQPIILSKPEFYYMESVSDTVEPVSSIEQKINEKIDSTKTLSTGTKQNTGKSSTEVDISKKNKQTKPIDNKTIISSSNDRRTVVTESHPPPSVSQIVSKTHEDTSSDLQIEDIKADNQRTKIKNSKLSSGKIMTNAFYDEMFNNM</sequence>
<comment type="caution">
    <text evidence="3">The sequence shown here is derived from an EMBL/GenBank/DDBJ whole genome shotgun (WGS) entry which is preliminary data.</text>
</comment>
<feature type="transmembrane region" description="Helical" evidence="2">
    <location>
        <begin position="256"/>
        <end position="281"/>
    </location>
</feature>
<feature type="region of interest" description="Disordered" evidence="1">
    <location>
        <begin position="438"/>
        <end position="505"/>
    </location>
</feature>
<dbReference type="Proteomes" id="UP000663877">
    <property type="component" value="Unassembled WGS sequence"/>
</dbReference>
<protein>
    <submittedName>
        <fullName evidence="3">Uncharacterized protein</fullName>
    </submittedName>
</protein>
<feature type="transmembrane region" description="Helical" evidence="2">
    <location>
        <begin position="293"/>
        <end position="317"/>
    </location>
</feature>
<feature type="region of interest" description="Disordered" evidence="1">
    <location>
        <begin position="171"/>
        <end position="207"/>
    </location>
</feature>
<proteinExistence type="predicted"/>
<dbReference type="EMBL" id="CAJNOM010000612">
    <property type="protein sequence ID" value="CAF1521693.1"/>
    <property type="molecule type" value="Genomic_DNA"/>
</dbReference>
<evidence type="ECO:0000313" key="4">
    <source>
        <dbReference type="EMBL" id="CAF1521693.1"/>
    </source>
</evidence>
<dbReference type="OrthoDB" id="10010082at2759"/>
<evidence type="ECO:0000313" key="6">
    <source>
        <dbReference type="Proteomes" id="UP000663877"/>
    </source>
</evidence>
<dbReference type="AlphaFoldDB" id="A0A814DG29"/>
<feature type="compositionally biased region" description="Polar residues" evidence="1">
    <location>
        <begin position="193"/>
        <end position="205"/>
    </location>
</feature>
<dbReference type="Proteomes" id="UP000663832">
    <property type="component" value="Unassembled WGS sequence"/>
</dbReference>
<evidence type="ECO:0000313" key="3">
    <source>
        <dbReference type="EMBL" id="CAF0955263.1"/>
    </source>
</evidence>
<keyword evidence="2" id="KW-0812">Transmembrane</keyword>
<name>A0A814DG29_9BILA</name>
<feature type="compositionally biased region" description="Polar residues" evidence="1">
    <location>
        <begin position="438"/>
        <end position="455"/>
    </location>
</feature>
<evidence type="ECO:0000256" key="1">
    <source>
        <dbReference type="SAM" id="MobiDB-lite"/>
    </source>
</evidence>
<keyword evidence="5" id="KW-1185">Reference proteome</keyword>
<accession>A0A814DG29</accession>
<keyword evidence="2" id="KW-1133">Transmembrane helix</keyword>
<keyword evidence="2" id="KW-0472">Membrane</keyword>
<evidence type="ECO:0000256" key="2">
    <source>
        <dbReference type="SAM" id="Phobius"/>
    </source>
</evidence>
<evidence type="ECO:0000313" key="5">
    <source>
        <dbReference type="Proteomes" id="UP000663832"/>
    </source>
</evidence>
<gene>
    <name evidence="3" type="ORF">BJG266_LOCUS13441</name>
    <name evidence="4" type="ORF">QVE165_LOCUS44836</name>
</gene>
<organism evidence="3 6">
    <name type="scientific">Adineta steineri</name>
    <dbReference type="NCBI Taxonomy" id="433720"/>
    <lineage>
        <taxon>Eukaryota</taxon>
        <taxon>Metazoa</taxon>
        <taxon>Spiralia</taxon>
        <taxon>Gnathifera</taxon>
        <taxon>Rotifera</taxon>
        <taxon>Eurotatoria</taxon>
        <taxon>Bdelloidea</taxon>
        <taxon>Adinetida</taxon>
        <taxon>Adinetidae</taxon>
        <taxon>Adineta</taxon>
    </lineage>
</organism>
<dbReference type="EMBL" id="CAJNOI010000054">
    <property type="protein sequence ID" value="CAF0955263.1"/>
    <property type="molecule type" value="Genomic_DNA"/>
</dbReference>